<gene>
    <name evidence="1" type="ORF">ACFFTO_04770</name>
</gene>
<dbReference type="CDD" id="cd00161">
    <property type="entry name" value="beta-trefoil_Ricin-like"/>
    <property type="match status" value="1"/>
</dbReference>
<organism evidence="1 2">
    <name type="scientific">Amycolatopsis plumensis</name>
    <dbReference type="NCBI Taxonomy" id="236508"/>
    <lineage>
        <taxon>Bacteria</taxon>
        <taxon>Bacillati</taxon>
        <taxon>Actinomycetota</taxon>
        <taxon>Actinomycetes</taxon>
        <taxon>Pseudonocardiales</taxon>
        <taxon>Pseudonocardiaceae</taxon>
        <taxon>Amycolatopsis</taxon>
    </lineage>
</organism>
<keyword evidence="2" id="KW-1185">Reference proteome</keyword>
<name>A0ABV5TWJ1_9PSEU</name>
<proteinExistence type="predicted"/>
<reference evidence="1 2" key="1">
    <citation type="submission" date="2024-09" db="EMBL/GenBank/DDBJ databases">
        <authorList>
            <person name="Sun Q."/>
            <person name="Mori K."/>
        </authorList>
    </citation>
    <scope>NUCLEOTIDE SEQUENCE [LARGE SCALE GENOMIC DNA]</scope>
    <source>
        <strain evidence="1 2">JCM 13852</strain>
    </source>
</reference>
<protein>
    <recommendedName>
        <fullName evidence="3">Ricin B lectin domain-containing protein</fullName>
    </recommendedName>
</protein>
<dbReference type="EMBL" id="JBHMBK010000002">
    <property type="protein sequence ID" value="MFB9683487.1"/>
    <property type="molecule type" value="Genomic_DNA"/>
</dbReference>
<comment type="caution">
    <text evidence="1">The sequence shown here is derived from an EMBL/GenBank/DDBJ whole genome shotgun (WGS) entry which is preliminary data.</text>
</comment>
<evidence type="ECO:0008006" key="3">
    <source>
        <dbReference type="Google" id="ProtNLM"/>
    </source>
</evidence>
<accession>A0ABV5TWJ1</accession>
<evidence type="ECO:0000313" key="1">
    <source>
        <dbReference type="EMBL" id="MFB9683487.1"/>
    </source>
</evidence>
<sequence length="60" mass="5937">MATLPNHESGPPTTNSPLIWLPLTIRGTSGLAIGVSSTASGAPVAQLGGTGAANQVWTIP</sequence>
<evidence type="ECO:0000313" key="2">
    <source>
        <dbReference type="Proteomes" id="UP001589535"/>
    </source>
</evidence>
<dbReference type="Proteomes" id="UP001589535">
    <property type="component" value="Unassembled WGS sequence"/>
</dbReference>
<dbReference type="RefSeq" id="WP_378189465.1">
    <property type="nucleotide sequence ID" value="NZ_JBHMBK010000002.1"/>
</dbReference>